<evidence type="ECO:0000256" key="6">
    <source>
        <dbReference type="ARBA" id="ARBA00022989"/>
    </source>
</evidence>
<evidence type="ECO:0000256" key="1">
    <source>
        <dbReference type="ARBA" id="ARBA00005513"/>
    </source>
</evidence>
<dbReference type="GO" id="GO:0005886">
    <property type="term" value="C:plasma membrane"/>
    <property type="evidence" value="ECO:0007669"/>
    <property type="project" value="UniProtKB-SubCell"/>
</dbReference>
<dbReference type="PANTHER" id="PTHR33445:SF1">
    <property type="entry name" value="ATP SYNTHASE SUBUNIT B"/>
    <property type="match status" value="1"/>
</dbReference>
<dbReference type="InterPro" id="IPR002146">
    <property type="entry name" value="ATP_synth_b/b'su_bac/chlpt"/>
</dbReference>
<keyword evidence="9 13" id="KW-0066">ATP synthesis</keyword>
<feature type="transmembrane region" description="Helical" evidence="13">
    <location>
        <begin position="53"/>
        <end position="74"/>
    </location>
</feature>
<protein>
    <recommendedName>
        <fullName evidence="13">ATP synthase subunit b</fullName>
    </recommendedName>
    <alternativeName>
        <fullName evidence="13">ATP synthase F(0) sector subunit b</fullName>
    </alternativeName>
    <alternativeName>
        <fullName evidence="13">ATPase subunit I</fullName>
    </alternativeName>
    <alternativeName>
        <fullName evidence="13">F-type ATPase subunit b</fullName>
        <shortName evidence="13">F-ATPase subunit b</shortName>
    </alternativeName>
</protein>
<keyword evidence="6 13" id="KW-1133">Transmembrane helix</keyword>
<comment type="function">
    <text evidence="11">Component of the F(0) channel, it forms part of the peripheral stalk, linking F(1) to F(0). The b'-subunit is a diverged and duplicated form of b found in plants and photosynthetic bacteria.</text>
</comment>
<dbReference type="HAMAP" id="MF_01398">
    <property type="entry name" value="ATP_synth_b_bprime"/>
    <property type="match status" value="1"/>
</dbReference>
<evidence type="ECO:0000256" key="5">
    <source>
        <dbReference type="ARBA" id="ARBA00022781"/>
    </source>
</evidence>
<comment type="caution">
    <text evidence="16">The sequence shown here is derived from an EMBL/GenBank/DDBJ whole genome shotgun (WGS) entry which is preliminary data.</text>
</comment>
<dbReference type="RefSeq" id="WP_408640470.1">
    <property type="nucleotide sequence ID" value="NZ_MPSB01000002.1"/>
</dbReference>
<evidence type="ECO:0000313" key="16">
    <source>
        <dbReference type="EMBL" id="ONF97334.1"/>
    </source>
</evidence>
<evidence type="ECO:0000313" key="17">
    <source>
        <dbReference type="Proteomes" id="UP000188729"/>
    </source>
</evidence>
<keyword evidence="3 13" id="KW-0138">CF(0)</keyword>
<evidence type="ECO:0000256" key="10">
    <source>
        <dbReference type="ARBA" id="ARBA00025198"/>
    </source>
</evidence>
<organism evidence="16 17">
    <name type="scientific">Sphingomonas jeddahensis</name>
    <dbReference type="NCBI Taxonomy" id="1915074"/>
    <lineage>
        <taxon>Bacteria</taxon>
        <taxon>Pseudomonadati</taxon>
        <taxon>Pseudomonadota</taxon>
        <taxon>Alphaproteobacteria</taxon>
        <taxon>Sphingomonadales</taxon>
        <taxon>Sphingomonadaceae</taxon>
        <taxon>Sphingomonas</taxon>
    </lineage>
</organism>
<evidence type="ECO:0000256" key="3">
    <source>
        <dbReference type="ARBA" id="ARBA00022547"/>
    </source>
</evidence>
<keyword evidence="15" id="KW-0175">Coiled coil</keyword>
<name>A0A1V2EYV9_9SPHN</name>
<keyword evidence="8 13" id="KW-0472">Membrane</keyword>
<keyword evidence="13" id="KW-1003">Cell membrane</keyword>
<feature type="coiled-coil region" evidence="15">
    <location>
        <begin position="85"/>
        <end position="130"/>
    </location>
</feature>
<dbReference type="CDD" id="cd06503">
    <property type="entry name" value="ATP-synt_Fo_b"/>
    <property type="match status" value="1"/>
</dbReference>
<evidence type="ECO:0000256" key="15">
    <source>
        <dbReference type="SAM" id="Coils"/>
    </source>
</evidence>
<evidence type="ECO:0000256" key="8">
    <source>
        <dbReference type="ARBA" id="ARBA00023136"/>
    </source>
</evidence>
<comment type="similarity">
    <text evidence="1 13 14">Belongs to the ATPase B chain family.</text>
</comment>
<keyword evidence="4 13" id="KW-0812">Transmembrane</keyword>
<evidence type="ECO:0000256" key="11">
    <source>
        <dbReference type="ARBA" id="ARBA00025614"/>
    </source>
</evidence>
<sequence>MAEFIIMSAGSALVAENLAHAAEAEGMNAHGTEALSTSIAEGGPDHHVDPSVLGMNGTVIVSLAMLVLLIILLVRKVPAMLVGGLDKQIADIRRQLDEARTLRAEAEALRDEYARKIADAEKSAADMAAQANHEAEVIVAKANADAAELVGRRAKMAEDKIAAAERAAINEVRARTAAAAAGAAAKLIAERLGPDADRPLVDRTIAGLGRPN</sequence>
<dbReference type="GO" id="GO:0012505">
    <property type="term" value="C:endomembrane system"/>
    <property type="evidence" value="ECO:0007669"/>
    <property type="project" value="UniProtKB-SubCell"/>
</dbReference>
<keyword evidence="7 13" id="KW-0406">Ion transport</keyword>
<dbReference type="GO" id="GO:0046961">
    <property type="term" value="F:proton-transporting ATPase activity, rotational mechanism"/>
    <property type="evidence" value="ECO:0007669"/>
    <property type="project" value="TreeGrafter"/>
</dbReference>
<dbReference type="AlphaFoldDB" id="A0A1V2EYV9"/>
<accession>A0A1V2EYV9</accession>
<evidence type="ECO:0000256" key="13">
    <source>
        <dbReference type="HAMAP-Rule" id="MF_01398"/>
    </source>
</evidence>
<proteinExistence type="inferred from homology"/>
<keyword evidence="2 13" id="KW-0813">Transport</keyword>
<evidence type="ECO:0000256" key="12">
    <source>
        <dbReference type="ARBA" id="ARBA00037847"/>
    </source>
</evidence>
<reference evidence="16 17" key="1">
    <citation type="submission" date="2016-11" db="EMBL/GenBank/DDBJ databases">
        <title>Genome sequence of Sphingomonas jeddahensis G39.</title>
        <authorList>
            <person name="Poehlein A."/>
            <person name="Wuebbeler J.H."/>
            <person name="Steinbuechel A."/>
            <person name="Daniel R."/>
        </authorList>
    </citation>
    <scope>NUCLEOTIDE SEQUENCE [LARGE SCALE GENOMIC DNA]</scope>
    <source>
        <strain evidence="16 17">G39</strain>
    </source>
</reference>
<dbReference type="STRING" id="1915074.SPHI_07720"/>
<evidence type="ECO:0000256" key="4">
    <source>
        <dbReference type="ARBA" id="ARBA00022692"/>
    </source>
</evidence>
<evidence type="ECO:0000256" key="14">
    <source>
        <dbReference type="RuleBase" id="RU003848"/>
    </source>
</evidence>
<comment type="function">
    <text evidence="10 13">F(1)F(0) ATP synthase produces ATP from ADP in the presence of a proton or sodium gradient. F-type ATPases consist of two structural domains, F(1) containing the extramembraneous catalytic core and F(0) containing the membrane proton channel, linked together by a central stalk and a peripheral stalk. During catalysis, ATP synthesis in the catalytic domain of F(1) is coupled via a rotary mechanism of the central stalk subunits to proton translocation.</text>
</comment>
<dbReference type="EMBL" id="MPSB01000002">
    <property type="protein sequence ID" value="ONF97334.1"/>
    <property type="molecule type" value="Genomic_DNA"/>
</dbReference>
<evidence type="ECO:0000256" key="7">
    <source>
        <dbReference type="ARBA" id="ARBA00023065"/>
    </source>
</evidence>
<gene>
    <name evidence="13 16" type="primary">atpF</name>
    <name evidence="16" type="ORF">SPHI_07720</name>
</gene>
<dbReference type="Proteomes" id="UP000188729">
    <property type="component" value="Unassembled WGS sequence"/>
</dbReference>
<keyword evidence="17" id="KW-1185">Reference proteome</keyword>
<keyword evidence="5 13" id="KW-0375">Hydrogen ion transport</keyword>
<dbReference type="Pfam" id="PF00430">
    <property type="entry name" value="ATP-synt_B"/>
    <property type="match status" value="1"/>
</dbReference>
<dbReference type="PANTHER" id="PTHR33445">
    <property type="entry name" value="ATP SYNTHASE SUBUNIT B', CHLOROPLASTIC"/>
    <property type="match status" value="1"/>
</dbReference>
<evidence type="ECO:0000256" key="9">
    <source>
        <dbReference type="ARBA" id="ARBA00023310"/>
    </source>
</evidence>
<comment type="subunit">
    <text evidence="13">F-type ATPases have 2 components, F(1) - the catalytic core - and F(0) - the membrane proton channel. F(1) has five subunits: alpha(3), beta(3), gamma(1), delta(1), epsilon(1). F(0) has three main subunits: a(1), b(2) and c(10-14). The alpha and beta chains form an alternating ring which encloses part of the gamma chain. F(1) is attached to F(0) by a central stalk formed by the gamma and epsilon chains, while a peripheral stalk is formed by the delta and b chains.</text>
</comment>
<dbReference type="InterPro" id="IPR050059">
    <property type="entry name" value="ATP_synthase_B_chain"/>
</dbReference>
<dbReference type="GO" id="GO:0046933">
    <property type="term" value="F:proton-transporting ATP synthase activity, rotational mechanism"/>
    <property type="evidence" value="ECO:0007669"/>
    <property type="project" value="UniProtKB-UniRule"/>
</dbReference>
<comment type="subcellular location">
    <subcellularLocation>
        <location evidence="13">Cell membrane</location>
        <topology evidence="13">Single-pass membrane protein</topology>
    </subcellularLocation>
    <subcellularLocation>
        <location evidence="12">Endomembrane system</location>
        <topology evidence="12">Single-pass membrane protein</topology>
    </subcellularLocation>
</comment>
<dbReference type="GO" id="GO:0045259">
    <property type="term" value="C:proton-transporting ATP synthase complex"/>
    <property type="evidence" value="ECO:0007669"/>
    <property type="project" value="UniProtKB-KW"/>
</dbReference>
<evidence type="ECO:0000256" key="2">
    <source>
        <dbReference type="ARBA" id="ARBA00022448"/>
    </source>
</evidence>